<comment type="subcellular location">
    <subcellularLocation>
        <location evidence="1 7">Mitochondrion inner membrane</location>
    </subcellularLocation>
</comment>
<dbReference type="Pfam" id="PF01145">
    <property type="entry name" value="Band_7"/>
    <property type="match status" value="1"/>
</dbReference>
<dbReference type="InterPro" id="IPR036013">
    <property type="entry name" value="Band_7/SPFH_dom_sf"/>
</dbReference>
<dbReference type="CDD" id="cd03401">
    <property type="entry name" value="SPFH_prohibitin"/>
    <property type="match status" value="1"/>
</dbReference>
<comment type="function">
    <text evidence="6">Protein with pleiotropic attributes mediated in a cell-compartment- and tissue-specific manner, which include the plasma membrane-associated cell signaling functions, mitochondrial chaperone, and transcriptional co-regulator of transcription factors and sex steroid hormones in the nucleus.</text>
</comment>
<dbReference type="PRINTS" id="PR00679">
    <property type="entry name" value="PROHIBITIN"/>
</dbReference>
<dbReference type="SMART" id="SM00244">
    <property type="entry name" value="PHB"/>
    <property type="match status" value="1"/>
</dbReference>
<dbReference type="InterPro" id="IPR000163">
    <property type="entry name" value="Prohibitin"/>
</dbReference>
<dbReference type="SUPFAM" id="SSF117892">
    <property type="entry name" value="Band 7/SPFH domain"/>
    <property type="match status" value="1"/>
</dbReference>
<evidence type="ECO:0000256" key="2">
    <source>
        <dbReference type="ARBA" id="ARBA00009658"/>
    </source>
</evidence>
<gene>
    <name evidence="9" type="ORF">GSOID_T00032398001</name>
</gene>
<evidence type="ECO:0000313" key="9">
    <source>
        <dbReference type="EMBL" id="CBY38454.1"/>
    </source>
</evidence>
<dbReference type="GO" id="GO:0007005">
    <property type="term" value="P:mitochondrion organization"/>
    <property type="evidence" value="ECO:0007669"/>
    <property type="project" value="TreeGrafter"/>
</dbReference>
<proteinExistence type="inferred from homology"/>
<dbReference type="Proteomes" id="UP000011014">
    <property type="component" value="Unassembled WGS sequence"/>
</dbReference>
<evidence type="ECO:0000256" key="3">
    <source>
        <dbReference type="ARBA" id="ARBA00022792"/>
    </source>
</evidence>
<evidence type="ECO:0000256" key="6">
    <source>
        <dbReference type="ARBA" id="ARBA00037479"/>
    </source>
</evidence>
<dbReference type="EMBL" id="FN655226">
    <property type="protein sequence ID" value="CBY38454.1"/>
    <property type="molecule type" value="Genomic_DNA"/>
</dbReference>
<dbReference type="Gene3D" id="3.30.479.30">
    <property type="entry name" value="Band 7 domain"/>
    <property type="match status" value="1"/>
</dbReference>
<sequence>MATQKLLYAGLGALTAGYGVMNSIYTVDGGHRAVLFSRLGGVKTDDIKTEGMHLKVPWLQWPLIFDIRSQAYKVVSPSGTADLQMVDIGLRVLYRPDPSQIGIIAQTIGEDFSDKVLPSIIHDTLKSVMAQYNASSLLTKRNEVSAAIRNDLEQRARDFNIILDDVAITDTQFSPLFTQSIENKQIAQQQAFQAKFIVQQALEEKKQKIVSAEGEAQSATLIGEALKKNPAYLKLQRIEYGKKVSRVIAQSPNKVMMNTENLLLDVKGVDTMMNTTPIQQSYHFFRY</sequence>
<dbReference type="GO" id="GO:0005743">
    <property type="term" value="C:mitochondrial inner membrane"/>
    <property type="evidence" value="ECO:0007669"/>
    <property type="project" value="UniProtKB-SubCell"/>
</dbReference>
<dbReference type="AlphaFoldDB" id="E4YSL5"/>
<keyword evidence="4" id="KW-0496">Mitochondrion</keyword>
<dbReference type="PANTHER" id="PTHR23222:SF1">
    <property type="entry name" value="PROHIBITIN-2"/>
    <property type="match status" value="1"/>
</dbReference>
<evidence type="ECO:0000259" key="8">
    <source>
        <dbReference type="SMART" id="SM00244"/>
    </source>
</evidence>
<evidence type="ECO:0000256" key="1">
    <source>
        <dbReference type="ARBA" id="ARBA00004273"/>
    </source>
</evidence>
<evidence type="ECO:0000256" key="7">
    <source>
        <dbReference type="RuleBase" id="RU366048"/>
    </source>
</evidence>
<keyword evidence="3 7" id="KW-0999">Mitochondrion inner membrane</keyword>
<accession>E4YSL5</accession>
<protein>
    <recommendedName>
        <fullName evidence="7">Prohibitin</fullName>
    </recommendedName>
</protein>
<dbReference type="PANTHER" id="PTHR23222">
    <property type="entry name" value="PROHIBITIN"/>
    <property type="match status" value="1"/>
</dbReference>
<organism evidence="9">
    <name type="scientific">Oikopleura dioica</name>
    <name type="common">Tunicate</name>
    <dbReference type="NCBI Taxonomy" id="34765"/>
    <lineage>
        <taxon>Eukaryota</taxon>
        <taxon>Metazoa</taxon>
        <taxon>Chordata</taxon>
        <taxon>Tunicata</taxon>
        <taxon>Appendicularia</taxon>
        <taxon>Copelata</taxon>
        <taxon>Oikopleuridae</taxon>
        <taxon>Oikopleura</taxon>
    </lineage>
</organism>
<feature type="domain" description="Band 7" evidence="8">
    <location>
        <begin position="23"/>
        <end position="185"/>
    </location>
</feature>
<evidence type="ECO:0000256" key="4">
    <source>
        <dbReference type="ARBA" id="ARBA00023128"/>
    </source>
</evidence>
<reference evidence="9" key="1">
    <citation type="journal article" date="2010" name="Science">
        <title>Plasticity of animal genome architecture unmasked by rapid evolution of a pelagic tunicate.</title>
        <authorList>
            <person name="Denoeud F."/>
            <person name="Henriet S."/>
            <person name="Mungpakdee S."/>
            <person name="Aury J.M."/>
            <person name="Da Silva C."/>
            <person name="Brinkmann H."/>
            <person name="Mikhaleva J."/>
            <person name="Olsen L.C."/>
            <person name="Jubin C."/>
            <person name="Canestro C."/>
            <person name="Bouquet J.M."/>
            <person name="Danks G."/>
            <person name="Poulain J."/>
            <person name="Campsteijn C."/>
            <person name="Adamski M."/>
            <person name="Cross I."/>
            <person name="Yadetie F."/>
            <person name="Muffato M."/>
            <person name="Louis A."/>
            <person name="Butcher S."/>
            <person name="Tsagkogeorga G."/>
            <person name="Konrad A."/>
            <person name="Singh S."/>
            <person name="Jensen M.F."/>
            <person name="Cong E.H."/>
            <person name="Eikeseth-Otteraa H."/>
            <person name="Noel B."/>
            <person name="Anthouard V."/>
            <person name="Porcel B.M."/>
            <person name="Kachouri-Lafond R."/>
            <person name="Nishino A."/>
            <person name="Ugolini M."/>
            <person name="Chourrout P."/>
            <person name="Nishida H."/>
            <person name="Aasland R."/>
            <person name="Huzurbazar S."/>
            <person name="Westhof E."/>
            <person name="Delsuc F."/>
            <person name="Lehrach H."/>
            <person name="Reinhardt R."/>
            <person name="Weissenbach J."/>
            <person name="Roy S.W."/>
            <person name="Artiguenave F."/>
            <person name="Postlethwait J.H."/>
            <person name="Manak J.R."/>
            <person name="Thompson E.M."/>
            <person name="Jaillon O."/>
            <person name="Du Pasquier L."/>
            <person name="Boudinot P."/>
            <person name="Liberles D.A."/>
            <person name="Volff J.N."/>
            <person name="Philippe H."/>
            <person name="Lenhard B."/>
            <person name="Roest Crollius H."/>
            <person name="Wincker P."/>
            <person name="Chourrout D."/>
        </authorList>
    </citation>
    <scope>NUCLEOTIDE SEQUENCE [LARGE SCALE GENOMIC DNA]</scope>
</reference>
<evidence type="ECO:0000256" key="5">
    <source>
        <dbReference type="ARBA" id="ARBA00023136"/>
    </source>
</evidence>
<name>E4YSL5_OIKDI</name>
<comment type="similarity">
    <text evidence="2 7">Belongs to the prohibitin family.</text>
</comment>
<dbReference type="InterPro" id="IPR001107">
    <property type="entry name" value="Band_7"/>
</dbReference>
<keyword evidence="5" id="KW-0472">Membrane</keyword>